<dbReference type="SUPFAM" id="SSF51905">
    <property type="entry name" value="FAD/NAD(P)-binding domain"/>
    <property type="match status" value="1"/>
</dbReference>
<comment type="caution">
    <text evidence="3">The sequence shown here is derived from an EMBL/GenBank/DDBJ whole genome shotgun (WGS) entry which is preliminary data.</text>
</comment>
<dbReference type="STRING" id="1778.A9W97_14725"/>
<protein>
    <recommendedName>
        <fullName evidence="2">FAD-dependent urate hydroxylase HpyO/Asp monooxygenase CreE-like FAD/NAD(P)-binding domain-containing protein</fullName>
    </recommendedName>
</protein>
<dbReference type="InterPro" id="IPR036188">
    <property type="entry name" value="FAD/NAD-bd_sf"/>
</dbReference>
<dbReference type="InterPro" id="IPR052189">
    <property type="entry name" value="L-asp_N-monooxygenase_NS-form"/>
</dbReference>
<dbReference type="EMBL" id="LKTM01000276">
    <property type="protein sequence ID" value="KQH77913.1"/>
    <property type="molecule type" value="Genomic_DNA"/>
</dbReference>
<sequence length="531" mass="57696">MLRDSAVLPVPAFDIVFIGSGIACSMTLLEMAEVLVRRPAPAKLRIAVVERDEQFWCGIAYGRRSSIRSLAIQKLDEFADEPEKGAYCGWLERHKDAWLTFLRQEGGEAAARWLDDNRDALSQNRWGGVYLPRFLFGGFISEQIATTIADLCGRGLAEITTIHAEAVSADLVDGHFVVGLVPSAGGGPAEIHAQRVVAAIGSPPAKAIVDGDREPAFTYINDLYSPDGESNVQRLRRALDGVPVREQRNVLVVGSNATSLEVLYLMHHEPAIRERIGSITVISRSGMLPHMICDEPLEFEFPRLGELVAAQTVSAAALMDAIRADLRTAAERSLNLADLYHDVGALIGAAFRRMGTEELEEFFCVHGMDYTKLVRRAGRDCRQAAAESAAEGTLTMVAGEVLGVEPCASGGPFARVRYRAQGIEQTYPEQFAAVVNCGGFEDLDSCSAPFLASSLRNGLCRPNRTNRGVLVNDEFEASPGFFVIGPLNGGNFNPRIRFWHVESAPRIRSLAKSLAAVLVSSVQPSLVERAG</sequence>
<feature type="transmembrane region" description="Helical" evidence="1">
    <location>
        <begin position="6"/>
        <end position="29"/>
    </location>
</feature>
<dbReference type="PANTHER" id="PTHR40254:SF1">
    <property type="entry name" value="BLR0577 PROTEIN"/>
    <property type="match status" value="1"/>
</dbReference>
<gene>
    <name evidence="3" type="ORF">AO501_31415</name>
</gene>
<evidence type="ECO:0000259" key="2">
    <source>
        <dbReference type="Pfam" id="PF13454"/>
    </source>
</evidence>
<dbReference type="InterPro" id="IPR038732">
    <property type="entry name" value="HpyO/CreE_NAD-binding"/>
</dbReference>
<evidence type="ECO:0000313" key="3">
    <source>
        <dbReference type="EMBL" id="KQH77913.1"/>
    </source>
</evidence>
<dbReference type="OrthoDB" id="101972at2"/>
<proteinExistence type="predicted"/>
<evidence type="ECO:0000313" key="4">
    <source>
        <dbReference type="Proteomes" id="UP000051677"/>
    </source>
</evidence>
<keyword evidence="1" id="KW-0812">Transmembrane</keyword>
<name>A0A0Q2LPR6_MYCGO</name>
<accession>A0A0Q2LPR6</accession>
<organism evidence="3 4">
    <name type="scientific">Mycobacterium gordonae</name>
    <dbReference type="NCBI Taxonomy" id="1778"/>
    <lineage>
        <taxon>Bacteria</taxon>
        <taxon>Bacillati</taxon>
        <taxon>Actinomycetota</taxon>
        <taxon>Actinomycetes</taxon>
        <taxon>Mycobacteriales</taxon>
        <taxon>Mycobacteriaceae</taxon>
        <taxon>Mycobacterium</taxon>
    </lineage>
</organism>
<keyword evidence="1" id="KW-0472">Membrane</keyword>
<keyword evidence="1" id="KW-1133">Transmembrane helix</keyword>
<reference evidence="3 4" key="1">
    <citation type="submission" date="2015-10" db="EMBL/GenBank/DDBJ databases">
        <title>Mycobacterium gordonae draft genome assembly.</title>
        <authorList>
            <person name="Ustinova V."/>
            <person name="Smirnova T."/>
            <person name="Blagodatskikh K."/>
            <person name="Varlamov D."/>
            <person name="Larionova E."/>
            <person name="Chernousova L."/>
        </authorList>
    </citation>
    <scope>NUCLEOTIDE SEQUENCE [LARGE SCALE GENOMIC DNA]</scope>
    <source>
        <strain evidence="3 4">CTRI 14-8773</strain>
    </source>
</reference>
<dbReference type="Proteomes" id="UP000051677">
    <property type="component" value="Unassembled WGS sequence"/>
</dbReference>
<dbReference type="PANTHER" id="PTHR40254">
    <property type="entry name" value="BLR0577 PROTEIN"/>
    <property type="match status" value="1"/>
</dbReference>
<evidence type="ECO:0000256" key="1">
    <source>
        <dbReference type="SAM" id="Phobius"/>
    </source>
</evidence>
<dbReference type="AlphaFoldDB" id="A0A0Q2LPR6"/>
<dbReference type="RefSeq" id="WP_055579229.1">
    <property type="nucleotide sequence ID" value="NZ_LKTM01000276.1"/>
</dbReference>
<dbReference type="Pfam" id="PF13454">
    <property type="entry name" value="NAD_binding_9"/>
    <property type="match status" value="1"/>
</dbReference>
<feature type="domain" description="FAD-dependent urate hydroxylase HpyO/Asp monooxygenase CreE-like FAD/NAD(P)-binding" evidence="2">
    <location>
        <begin position="16"/>
        <end position="202"/>
    </location>
</feature>